<evidence type="ECO:0000313" key="3">
    <source>
        <dbReference type="RefSeq" id="XP_023932541.1"/>
    </source>
</evidence>
<name>A0A2R2MQM4_LINAN</name>
<dbReference type="SUPFAM" id="SSF52799">
    <property type="entry name" value="(Phosphotyrosine protein) phosphatases II"/>
    <property type="match status" value="2"/>
</dbReference>
<keyword evidence="2" id="KW-1185">Reference proteome</keyword>
<dbReference type="FunCoup" id="A0A2R2MQM4">
    <property type="interactions" value="148"/>
</dbReference>
<feature type="region of interest" description="Disordered" evidence="1">
    <location>
        <begin position="716"/>
        <end position="752"/>
    </location>
</feature>
<dbReference type="STRING" id="7574.A0A2R2MQM4"/>
<dbReference type="AlphaFoldDB" id="A0A2R2MQM4"/>
<sequence length="892" mass="101537">MTELREEVGFDDIKRLIDHMSKNVYRAKDNDPMNNNALDKCLQLFGRDYKFSVINNTGDLCSHYPAKLVLLEYERSKEEDQRQDNVQSIYDLPKMRELFMKTRFARCRGRFVAPVILYKGKTVCRSATISGGAEIYGRAFFDAFMTGGERIPEEVEECIPNTESRDGSDWQLFNKTRGQDIRLLKMLKVSHICDLMVEKKKQKFGMSITSSEKVDKEKRYADFKIVSLPYPGCEFFHDWREHNYSAEDLIFDWGQSFVDAHLDIPMGCISPQLGSLDWHNYKKWDLIMLTRSYLKLLLHYVKEGKHYKVINNTGDLCSHYPAKLVLLEYERSKEEDQRQDNVQSIYDLPKMRELFMKTRFARCRGRFVAPVILYKGKTVCRSATISGGAEIYGRAFFDAFMTGGERIPEEVEECIPNTESRDGSDWQLFNKTRGQDIRLLKMLKVSHICDLMVEKKKQKFGMSITSSEKVDKEKRYADFKIVSLPYPGCEFFHDWREHNYSAEDLIFDWGQSFVDAHLDIPMGCISPQLGSLDWHNYKKWDLIMLTRSYLKLLLHYVKEVEGGVLVHCISGWDRTPLFVSLLRLSLWADGLVHSSLSAMEILYLTVAYDWYLFGHNLPDRLARGEEILFFCFYFLGYIQSEEFSLAKKPRSRAVSRADSECNIEGVLLDASDTTIRYGRCGSTTSINSVSSITSNRSSVDNAPMFFTAGSPEEDSFIQSSSGVPSVSFHRKSPTSRHQLSSESSSSTPGSYHGVAYTASTTAVPVPSGSRLREKSLAEAANSPACGSWQVISATGSLKDAATFRDSPKASGSDHNISMDSRTSWCAEITEMTESNEGTPRMQKLDRVRKIFHNVYSVTIGFKNGPDPSGGLTSLLDHFAEKVGIRGAKSTFV</sequence>
<dbReference type="InterPro" id="IPR029021">
    <property type="entry name" value="Prot-tyrosine_phosphatase-like"/>
</dbReference>
<organism evidence="2 3">
    <name type="scientific">Lingula anatina</name>
    <name type="common">Brachiopod</name>
    <name type="synonym">Lingula unguis</name>
    <dbReference type="NCBI Taxonomy" id="7574"/>
    <lineage>
        <taxon>Eukaryota</taxon>
        <taxon>Metazoa</taxon>
        <taxon>Spiralia</taxon>
        <taxon>Lophotrochozoa</taxon>
        <taxon>Brachiopoda</taxon>
        <taxon>Linguliformea</taxon>
        <taxon>Lingulata</taxon>
        <taxon>Lingulida</taxon>
        <taxon>Linguloidea</taxon>
        <taxon>Lingulidae</taxon>
        <taxon>Lingula</taxon>
    </lineage>
</organism>
<evidence type="ECO:0000256" key="1">
    <source>
        <dbReference type="SAM" id="MobiDB-lite"/>
    </source>
</evidence>
<feature type="compositionally biased region" description="Low complexity" evidence="1">
    <location>
        <begin position="735"/>
        <end position="750"/>
    </location>
</feature>
<dbReference type="InParanoid" id="A0A2R2MQM4"/>
<dbReference type="InterPro" id="IPR039803">
    <property type="entry name" value="MTMR14_PH-GRAM"/>
</dbReference>
<dbReference type="PANTHER" id="PTHR13524:SF2">
    <property type="entry name" value="MYOTUBULARIN-RELATED PROTEIN 14"/>
    <property type="match status" value="1"/>
</dbReference>
<dbReference type="PROSITE" id="PS00383">
    <property type="entry name" value="TYR_PHOSPHATASE_1"/>
    <property type="match status" value="1"/>
</dbReference>
<proteinExistence type="predicted"/>
<reference evidence="3" key="1">
    <citation type="submission" date="2025-08" db="UniProtKB">
        <authorList>
            <consortium name="RefSeq"/>
        </authorList>
    </citation>
    <scope>IDENTIFICATION</scope>
    <source>
        <tissue evidence="3">Gonads</tissue>
    </source>
</reference>
<evidence type="ECO:0000313" key="2">
    <source>
        <dbReference type="Proteomes" id="UP000085678"/>
    </source>
</evidence>
<dbReference type="Gene3D" id="3.90.190.10">
    <property type="entry name" value="Protein tyrosine phosphatase superfamily"/>
    <property type="match status" value="1"/>
</dbReference>
<dbReference type="OrthoDB" id="2408718at2759"/>
<gene>
    <name evidence="3" type="primary">LOC106178913</name>
</gene>
<dbReference type="Proteomes" id="UP000085678">
    <property type="component" value="Unplaced"/>
</dbReference>
<dbReference type="InterPro" id="IPR039802">
    <property type="entry name" value="MTMR14"/>
</dbReference>
<dbReference type="GO" id="GO:0004438">
    <property type="term" value="F:phosphatidylinositol-3-phosphate phosphatase activity"/>
    <property type="evidence" value="ECO:0007669"/>
    <property type="project" value="InterPro"/>
</dbReference>
<dbReference type="CDD" id="cd13213">
    <property type="entry name" value="PH-GRAM_MTMR14"/>
    <property type="match status" value="2"/>
</dbReference>
<dbReference type="InterPro" id="IPR016130">
    <property type="entry name" value="Tyr_Pase_AS"/>
</dbReference>
<dbReference type="KEGG" id="lak:106178913"/>
<dbReference type="RefSeq" id="XP_023932541.1">
    <property type="nucleotide sequence ID" value="XM_024076773.1"/>
</dbReference>
<dbReference type="PANTHER" id="PTHR13524">
    <property type="entry name" value="MYOTUBULARIN-RELATED"/>
    <property type="match status" value="1"/>
</dbReference>
<accession>A0A2R2MQM4</accession>
<protein>
    <submittedName>
        <fullName evidence="3">Myotubularin-related protein 14-like</fullName>
    </submittedName>
</protein>
<dbReference type="GeneID" id="106178913"/>